<evidence type="ECO:0000256" key="7">
    <source>
        <dbReference type="RuleBase" id="RU367155"/>
    </source>
</evidence>
<evidence type="ECO:0000256" key="1">
    <source>
        <dbReference type="ARBA" id="ARBA00004123"/>
    </source>
</evidence>
<dbReference type="PROSITE" id="PS00686">
    <property type="entry name" value="NFYA_HAP2_1"/>
    <property type="match status" value="1"/>
</dbReference>
<evidence type="ECO:0000256" key="4">
    <source>
        <dbReference type="ARBA" id="ARBA00023159"/>
    </source>
</evidence>
<dbReference type="SMART" id="SM00521">
    <property type="entry name" value="CBF"/>
    <property type="match status" value="1"/>
</dbReference>
<feature type="region of interest" description="Disordered" evidence="8">
    <location>
        <begin position="134"/>
        <end position="162"/>
    </location>
</feature>
<evidence type="ECO:0000256" key="8">
    <source>
        <dbReference type="SAM" id="MobiDB-lite"/>
    </source>
</evidence>
<dbReference type="Gene3D" id="6.10.250.2430">
    <property type="match status" value="1"/>
</dbReference>
<dbReference type="EMBL" id="BAABUJ010000009">
    <property type="protein sequence ID" value="GAA5798260.1"/>
    <property type="molecule type" value="Genomic_DNA"/>
</dbReference>
<feature type="compositionally biased region" description="Low complexity" evidence="8">
    <location>
        <begin position="35"/>
        <end position="51"/>
    </location>
</feature>
<comment type="caution">
    <text evidence="9">The sequence shown here is derived from an EMBL/GenBank/DDBJ whole genome shotgun (WGS) entry which is preliminary data.</text>
</comment>
<organism evidence="9 10">
    <name type="scientific">Helicostylum pulchrum</name>
    <dbReference type="NCBI Taxonomy" id="562976"/>
    <lineage>
        <taxon>Eukaryota</taxon>
        <taxon>Fungi</taxon>
        <taxon>Fungi incertae sedis</taxon>
        <taxon>Mucoromycota</taxon>
        <taxon>Mucoromycotina</taxon>
        <taxon>Mucoromycetes</taxon>
        <taxon>Mucorales</taxon>
        <taxon>Mucorineae</taxon>
        <taxon>Mucoraceae</taxon>
        <taxon>Helicostylum</taxon>
    </lineage>
</organism>
<evidence type="ECO:0000256" key="2">
    <source>
        <dbReference type="ARBA" id="ARBA00023015"/>
    </source>
</evidence>
<feature type="compositionally biased region" description="Pro residues" evidence="8">
    <location>
        <begin position="88"/>
        <end position="97"/>
    </location>
</feature>
<dbReference type="Pfam" id="PF02045">
    <property type="entry name" value="CBFB_NFYA"/>
    <property type="match status" value="1"/>
</dbReference>
<comment type="function">
    <text evidence="7">Component of the sequence-specific heterotrimeric transcription factor (NF-Y) which specifically recognizes a 5'-CCAAT-3' box motif found in the promoters of its target genes.</text>
</comment>
<keyword evidence="6 7" id="KW-0539">Nucleus</keyword>
<comment type="subcellular location">
    <subcellularLocation>
        <location evidence="1 7">Nucleus</location>
    </subcellularLocation>
</comment>
<evidence type="ECO:0000256" key="3">
    <source>
        <dbReference type="ARBA" id="ARBA00023125"/>
    </source>
</evidence>
<dbReference type="PROSITE" id="PS51152">
    <property type="entry name" value="NFYA_HAP2_2"/>
    <property type="match status" value="1"/>
</dbReference>
<protein>
    <recommendedName>
        <fullName evidence="7">Transcriptional activator HAP2</fullName>
    </recommendedName>
</protein>
<feature type="compositionally biased region" description="Pro residues" evidence="8">
    <location>
        <begin position="52"/>
        <end position="64"/>
    </location>
</feature>
<evidence type="ECO:0000313" key="10">
    <source>
        <dbReference type="Proteomes" id="UP001476247"/>
    </source>
</evidence>
<name>A0ABP9XVC4_9FUNG</name>
<comment type="similarity">
    <text evidence="7">Belongs to the NFYA/HAP2 subunit family.</text>
</comment>
<dbReference type="InterPro" id="IPR018362">
    <property type="entry name" value="CCAAT-binding_factor_CS"/>
</dbReference>
<reference evidence="9 10" key="1">
    <citation type="submission" date="2024-04" db="EMBL/GenBank/DDBJ databases">
        <title>genome sequences of Mucor flavus KT1a and Helicostylum pulchrum KT1b strains isolation_sourced from the surface of a dry-aged beef.</title>
        <authorList>
            <person name="Toyotome T."/>
            <person name="Hosono M."/>
            <person name="Torimaru M."/>
            <person name="Fukuda K."/>
            <person name="Mikami N."/>
        </authorList>
    </citation>
    <scope>NUCLEOTIDE SEQUENCE [LARGE SCALE GENOMIC DNA]</scope>
    <source>
        <strain evidence="9 10">KT1b</strain>
    </source>
</reference>
<accession>A0ABP9XVC4</accession>
<keyword evidence="4" id="KW-0010">Activator</keyword>
<keyword evidence="10" id="KW-1185">Reference proteome</keyword>
<dbReference type="PRINTS" id="PR00616">
    <property type="entry name" value="CCAATSUBUNTB"/>
</dbReference>
<comment type="subunit">
    <text evidence="7">Heterotrimer.</text>
</comment>
<keyword evidence="5 7" id="KW-0804">Transcription</keyword>
<dbReference type="PANTHER" id="PTHR12632">
    <property type="entry name" value="TRANSCRIPTION FACTOR NF-Y ALPHA-RELATED"/>
    <property type="match status" value="1"/>
</dbReference>
<evidence type="ECO:0000256" key="5">
    <source>
        <dbReference type="ARBA" id="ARBA00023163"/>
    </source>
</evidence>
<keyword evidence="2 7" id="KW-0805">Transcription regulation</keyword>
<evidence type="ECO:0000313" key="9">
    <source>
        <dbReference type="EMBL" id="GAA5798260.1"/>
    </source>
</evidence>
<dbReference type="Proteomes" id="UP001476247">
    <property type="component" value="Unassembled WGS sequence"/>
</dbReference>
<gene>
    <name evidence="9" type="ORF">HPULCUR_003660</name>
</gene>
<proteinExistence type="inferred from homology"/>
<keyword evidence="3 7" id="KW-0238">DNA-binding</keyword>
<evidence type="ECO:0000256" key="6">
    <source>
        <dbReference type="ARBA" id="ARBA00023242"/>
    </source>
</evidence>
<sequence>MTDTTSQPHHLLHPHEVYTNPATAYQATGAVDPRQQQQQQQQQHHLYQQQQPPQPAQQPQPAYPMQPIVHSPTHQQLGYRPMEQHGGPVPPQPPQPPSDQAQVEEPLYVNAKQYHRILKRRAARAKLEELNKLSKARKPYLHESRHKHAMRRPRGPGGRFLS</sequence>
<feature type="compositionally biased region" description="Basic residues" evidence="8">
    <location>
        <begin position="134"/>
        <end position="154"/>
    </location>
</feature>
<feature type="region of interest" description="Disordered" evidence="8">
    <location>
        <begin position="1"/>
        <end position="105"/>
    </location>
</feature>
<dbReference type="InterPro" id="IPR001289">
    <property type="entry name" value="NFYA"/>
</dbReference>